<feature type="compositionally biased region" description="Basic and acidic residues" evidence="1">
    <location>
        <begin position="39"/>
        <end position="54"/>
    </location>
</feature>
<evidence type="ECO:0000313" key="3">
    <source>
        <dbReference type="EMBL" id="KAH9419381.1"/>
    </source>
</evidence>
<gene>
    <name evidence="3" type="ORF">DERP_005893</name>
</gene>
<feature type="region of interest" description="Disordered" evidence="1">
    <location>
        <begin position="34"/>
        <end position="74"/>
    </location>
</feature>
<feature type="chain" id="PRO_5047053040" description="Secreted protein" evidence="2">
    <location>
        <begin position="23"/>
        <end position="74"/>
    </location>
</feature>
<protein>
    <recommendedName>
        <fullName evidence="5">Secreted protein</fullName>
    </recommendedName>
</protein>
<proteinExistence type="predicted"/>
<feature type="signal peptide" evidence="2">
    <location>
        <begin position="1"/>
        <end position="22"/>
    </location>
</feature>
<accession>A0ABQ8JAJ5</accession>
<evidence type="ECO:0000256" key="2">
    <source>
        <dbReference type="SAM" id="SignalP"/>
    </source>
</evidence>
<dbReference type="Proteomes" id="UP000887458">
    <property type="component" value="Unassembled WGS sequence"/>
</dbReference>
<keyword evidence="2" id="KW-0732">Signal</keyword>
<evidence type="ECO:0000313" key="4">
    <source>
        <dbReference type="Proteomes" id="UP000887458"/>
    </source>
</evidence>
<comment type="caution">
    <text evidence="3">The sequence shown here is derived from an EMBL/GenBank/DDBJ whole genome shotgun (WGS) entry which is preliminary data.</text>
</comment>
<organism evidence="3 4">
    <name type="scientific">Dermatophagoides pteronyssinus</name>
    <name type="common">European house dust mite</name>
    <dbReference type="NCBI Taxonomy" id="6956"/>
    <lineage>
        <taxon>Eukaryota</taxon>
        <taxon>Metazoa</taxon>
        <taxon>Ecdysozoa</taxon>
        <taxon>Arthropoda</taxon>
        <taxon>Chelicerata</taxon>
        <taxon>Arachnida</taxon>
        <taxon>Acari</taxon>
        <taxon>Acariformes</taxon>
        <taxon>Sarcoptiformes</taxon>
        <taxon>Astigmata</taxon>
        <taxon>Psoroptidia</taxon>
        <taxon>Analgoidea</taxon>
        <taxon>Pyroglyphidae</taxon>
        <taxon>Dermatophagoidinae</taxon>
        <taxon>Dermatophagoides</taxon>
    </lineage>
</organism>
<reference evidence="3 4" key="2">
    <citation type="journal article" date="2022" name="Mol. Biol. Evol.">
        <title>Comparative Genomics Reveals Insights into the Divergent Evolution of Astigmatic Mites and Household Pest Adaptations.</title>
        <authorList>
            <person name="Xiong Q."/>
            <person name="Wan A.T."/>
            <person name="Liu X."/>
            <person name="Fung C.S."/>
            <person name="Xiao X."/>
            <person name="Malainual N."/>
            <person name="Hou J."/>
            <person name="Wang L."/>
            <person name="Wang M."/>
            <person name="Yang K.Y."/>
            <person name="Cui Y."/>
            <person name="Leung E.L."/>
            <person name="Nong W."/>
            <person name="Shin S.K."/>
            <person name="Au S.W."/>
            <person name="Jeong K.Y."/>
            <person name="Chew F.T."/>
            <person name="Hui J.H."/>
            <person name="Leung T.F."/>
            <person name="Tungtrongchitr A."/>
            <person name="Zhong N."/>
            <person name="Liu Z."/>
            <person name="Tsui S.K."/>
        </authorList>
    </citation>
    <scope>NUCLEOTIDE SEQUENCE [LARGE SCALE GENOMIC DNA]</scope>
    <source>
        <strain evidence="3">Derp</strain>
    </source>
</reference>
<keyword evidence="4" id="KW-1185">Reference proteome</keyword>
<reference evidence="3 4" key="1">
    <citation type="journal article" date="2018" name="J. Allergy Clin. Immunol.">
        <title>High-quality assembly of Dermatophagoides pteronyssinus genome and transcriptome reveals a wide range of novel allergens.</title>
        <authorList>
            <person name="Liu X.Y."/>
            <person name="Yang K.Y."/>
            <person name="Wang M.Q."/>
            <person name="Kwok J.S."/>
            <person name="Zeng X."/>
            <person name="Yang Z."/>
            <person name="Xiao X.J."/>
            <person name="Lau C.P."/>
            <person name="Li Y."/>
            <person name="Huang Z.M."/>
            <person name="Ba J.G."/>
            <person name="Yim A.K."/>
            <person name="Ouyang C.Y."/>
            <person name="Ngai S.M."/>
            <person name="Chan T.F."/>
            <person name="Leung E.L."/>
            <person name="Liu L."/>
            <person name="Liu Z.G."/>
            <person name="Tsui S.K."/>
        </authorList>
    </citation>
    <scope>NUCLEOTIDE SEQUENCE [LARGE SCALE GENOMIC DNA]</scope>
    <source>
        <strain evidence="3">Derp</strain>
    </source>
</reference>
<evidence type="ECO:0008006" key="5">
    <source>
        <dbReference type="Google" id="ProtNLM"/>
    </source>
</evidence>
<name>A0ABQ8JAJ5_DERPT</name>
<dbReference type="EMBL" id="NJHN03000060">
    <property type="protein sequence ID" value="KAH9419381.1"/>
    <property type="molecule type" value="Genomic_DNA"/>
</dbReference>
<sequence length="74" mass="8661">MNKILKEAFLSILMIKSITVYGYDMEQNSQSNTATATIKIHDNYDHHDDDRDGPSQHIRLKKRVSQKQEIFPKK</sequence>
<evidence type="ECO:0000256" key="1">
    <source>
        <dbReference type="SAM" id="MobiDB-lite"/>
    </source>
</evidence>